<dbReference type="RefSeq" id="WP_027263258.1">
    <property type="nucleotide sequence ID" value="NZ_FPAW01000001.1"/>
</dbReference>
<feature type="transmembrane region" description="Helical" evidence="1">
    <location>
        <begin position="54"/>
        <end position="75"/>
    </location>
</feature>
<sequence>MMTPVKRVFSEGFRAFFLAAGVFAALAVLIWELWLLTEGGFPDLPSGMSPSLWHAHEMVFGYGTAAMGGFLLTATPGWTGARGRPHLFIAVAVALWLAGRLGVWGAGVFSPVTVAAVDLAFLPLMAVRLVIQALRRPKPQILVFLLFVILVWTGNLMMHLQWVGLTDDTLDRGLTAGLFAFCAMISVLGGRVAPGFTRNAMKREGVAETLWPRSPAGVSQAANGLALLLPVAVLLDLADPAIAALAIAAGGAQLIRLALWRGYRIWRQPILWSLHLALLMLALGLVSYGAGLQGIGSEIAALHVLGIGALGGMTLAIMSRAILSHTGREILAPKSVAIAYALIAFSAALRWLGSEVSAEIDICLVLAAGATWILAFVLFLAALAPAILSARLSRHNL</sequence>
<proteinExistence type="predicted"/>
<dbReference type="eggNOG" id="COG3213">
    <property type="taxonomic scope" value="Bacteria"/>
</dbReference>
<evidence type="ECO:0000256" key="1">
    <source>
        <dbReference type="SAM" id="Phobius"/>
    </source>
</evidence>
<feature type="transmembrane region" description="Helical" evidence="1">
    <location>
        <begin position="112"/>
        <end position="131"/>
    </location>
</feature>
<feature type="transmembrane region" description="Helical" evidence="1">
    <location>
        <begin position="302"/>
        <end position="323"/>
    </location>
</feature>
<evidence type="ECO:0000313" key="3">
    <source>
        <dbReference type="Proteomes" id="UP000182466"/>
    </source>
</evidence>
<dbReference type="OrthoDB" id="9770040at2"/>
<keyword evidence="1" id="KW-1133">Transmembrane helix</keyword>
<feature type="transmembrane region" description="Helical" evidence="1">
    <location>
        <begin position="271"/>
        <end position="290"/>
    </location>
</feature>
<keyword evidence="1" id="KW-0812">Transmembrane</keyword>
<keyword evidence="1" id="KW-0472">Membrane</keyword>
<gene>
    <name evidence="2" type="ORF">SAMN05216236_101320</name>
</gene>
<feature type="transmembrane region" description="Helical" evidence="1">
    <location>
        <begin position="335"/>
        <end position="352"/>
    </location>
</feature>
<feature type="transmembrane region" description="Helical" evidence="1">
    <location>
        <begin position="12"/>
        <end position="34"/>
    </location>
</feature>
<feature type="transmembrane region" description="Helical" evidence="1">
    <location>
        <begin position="87"/>
        <end position="106"/>
    </location>
</feature>
<feature type="transmembrane region" description="Helical" evidence="1">
    <location>
        <begin position="364"/>
        <end position="388"/>
    </location>
</feature>
<accession>A0A1I6XM36</accession>
<feature type="transmembrane region" description="Helical" evidence="1">
    <location>
        <begin position="143"/>
        <end position="162"/>
    </location>
</feature>
<name>A0A1I6XM36_9RHOB</name>
<evidence type="ECO:0000313" key="2">
    <source>
        <dbReference type="EMBL" id="SFT38884.1"/>
    </source>
</evidence>
<dbReference type="Pfam" id="PF05940">
    <property type="entry name" value="NnrS"/>
    <property type="match status" value="1"/>
</dbReference>
<reference evidence="2 3" key="1">
    <citation type="submission" date="2016-10" db="EMBL/GenBank/DDBJ databases">
        <authorList>
            <person name="de Groot N.N."/>
        </authorList>
    </citation>
    <scope>NUCLEOTIDE SEQUENCE [LARGE SCALE GENOMIC DNA]</scope>
    <source>
        <strain evidence="2 3">CGMCC 1.10959</strain>
    </source>
</reference>
<feature type="transmembrane region" description="Helical" evidence="1">
    <location>
        <begin position="174"/>
        <end position="193"/>
    </location>
</feature>
<dbReference type="AlphaFoldDB" id="A0A1I6XM36"/>
<keyword evidence="3" id="KW-1185">Reference proteome</keyword>
<protein>
    <submittedName>
        <fullName evidence="2">Uncharacterized protein involved in response to NO</fullName>
    </submittedName>
</protein>
<dbReference type="STRING" id="999627.SAMN05216236_101320"/>
<dbReference type="EMBL" id="FPAW01000001">
    <property type="protein sequence ID" value="SFT38884.1"/>
    <property type="molecule type" value="Genomic_DNA"/>
</dbReference>
<dbReference type="InterPro" id="IPR010266">
    <property type="entry name" value="NnrS"/>
</dbReference>
<dbReference type="Proteomes" id="UP000182466">
    <property type="component" value="Unassembled WGS sequence"/>
</dbReference>
<organism evidence="2 3">
    <name type="scientific">Sedimentitalea nanhaiensis</name>
    <dbReference type="NCBI Taxonomy" id="999627"/>
    <lineage>
        <taxon>Bacteria</taxon>
        <taxon>Pseudomonadati</taxon>
        <taxon>Pseudomonadota</taxon>
        <taxon>Alphaproteobacteria</taxon>
        <taxon>Rhodobacterales</taxon>
        <taxon>Paracoccaceae</taxon>
        <taxon>Sedimentitalea</taxon>
    </lineage>
</organism>